<accession>A0A5C2SH43</accession>
<dbReference type="STRING" id="1328759.A0A5C2SH43"/>
<organism evidence="1 2">
    <name type="scientific">Lentinus tigrinus ALCF2SS1-6</name>
    <dbReference type="NCBI Taxonomy" id="1328759"/>
    <lineage>
        <taxon>Eukaryota</taxon>
        <taxon>Fungi</taxon>
        <taxon>Dikarya</taxon>
        <taxon>Basidiomycota</taxon>
        <taxon>Agaricomycotina</taxon>
        <taxon>Agaricomycetes</taxon>
        <taxon>Polyporales</taxon>
        <taxon>Polyporaceae</taxon>
        <taxon>Lentinus</taxon>
    </lineage>
</organism>
<dbReference type="Proteomes" id="UP000313359">
    <property type="component" value="Unassembled WGS sequence"/>
</dbReference>
<dbReference type="InterPro" id="IPR032675">
    <property type="entry name" value="LRR_dom_sf"/>
</dbReference>
<sequence length="532" mass="59999">MIQAEPSGNTTVAALARTAKCFHDAALDTLWQTQASLLPLVKCFPEGLLTETKEEDGRKTLSFSRDPIPEDWTRLKMYAERIRVIRLDLYQYHNDYAVLKLAGSLYVTLKKCLGMEPLLPNLRTFQWAQVLKNEPEDVASLLLMLNPKVSSMDVVIDTLDDDAAREIATALDKFGENPAQLRNIRVVSTTSPILEEAVLALGFRQQHLQEFHYSWQIQMSFKTVTHLSSMNNLQQVSLRADHETCREVLKWGRERGGHFFPSLQFLTLFTDSLDVCEAWLSTVCHKGLQSLTFCVNQPPTASALQDFFTKLSEHPANASMRKIRLTSANPAPRGDSRHLVTVDTLSPLLGLDLTVLKLEPGAHIEINDDFVARMARAWPELHMLELNAEWRRYDFAPNVTLAGLIPLAQHCPNVSTLALPISTDVSAFRREYEAGHRPTGGYSFRQCYEFGVGPSAIGQNADQLMIAGFLSDLCPHLATVKSAWTRAGPPKEGDTTLDQETEAMGEAWRQVEKYGREMARVRRQERMWMELL</sequence>
<name>A0A5C2SH43_9APHY</name>
<evidence type="ECO:0008006" key="3">
    <source>
        <dbReference type="Google" id="ProtNLM"/>
    </source>
</evidence>
<dbReference type="EMBL" id="ML122258">
    <property type="protein sequence ID" value="RPD62534.1"/>
    <property type="molecule type" value="Genomic_DNA"/>
</dbReference>
<dbReference type="OrthoDB" id="2804406at2759"/>
<dbReference type="AlphaFoldDB" id="A0A5C2SH43"/>
<gene>
    <name evidence="1" type="ORF">L227DRAFT_584822</name>
</gene>
<keyword evidence="2" id="KW-1185">Reference proteome</keyword>
<evidence type="ECO:0000313" key="2">
    <source>
        <dbReference type="Proteomes" id="UP000313359"/>
    </source>
</evidence>
<proteinExistence type="predicted"/>
<dbReference type="Gene3D" id="3.80.10.10">
    <property type="entry name" value="Ribonuclease Inhibitor"/>
    <property type="match status" value="1"/>
</dbReference>
<protein>
    <recommendedName>
        <fullName evidence="3">F-box domain-containing protein</fullName>
    </recommendedName>
</protein>
<reference evidence="1" key="1">
    <citation type="journal article" date="2018" name="Genome Biol. Evol.">
        <title>Genomics and development of Lentinus tigrinus, a white-rot wood-decaying mushroom with dimorphic fruiting bodies.</title>
        <authorList>
            <person name="Wu B."/>
            <person name="Xu Z."/>
            <person name="Knudson A."/>
            <person name="Carlson A."/>
            <person name="Chen N."/>
            <person name="Kovaka S."/>
            <person name="LaButti K."/>
            <person name="Lipzen A."/>
            <person name="Pennachio C."/>
            <person name="Riley R."/>
            <person name="Schakwitz W."/>
            <person name="Umezawa K."/>
            <person name="Ohm R.A."/>
            <person name="Grigoriev I.V."/>
            <person name="Nagy L.G."/>
            <person name="Gibbons J."/>
            <person name="Hibbett D."/>
        </authorList>
    </citation>
    <scope>NUCLEOTIDE SEQUENCE [LARGE SCALE GENOMIC DNA]</scope>
    <source>
        <strain evidence="1">ALCF2SS1-6</strain>
    </source>
</reference>
<evidence type="ECO:0000313" key="1">
    <source>
        <dbReference type="EMBL" id="RPD62534.1"/>
    </source>
</evidence>